<keyword evidence="5" id="KW-1185">Reference proteome</keyword>
<dbReference type="CDD" id="cd21132">
    <property type="entry name" value="EVE-like"/>
    <property type="match status" value="1"/>
</dbReference>
<dbReference type="EMBL" id="CP002038">
    <property type="protein sequence ID" value="ADM97871.1"/>
    <property type="molecule type" value="Genomic_DNA"/>
</dbReference>
<dbReference type="AlphaFoldDB" id="E0SIJ0"/>
<dbReference type="HOGENOM" id="CLU_1159636_0_0_6"/>
<reference evidence="4 5" key="1">
    <citation type="journal article" date="2011" name="J. Bacteriol.">
        <title>Genome sequence of the plant-pathogenic bacterium Dickeya dadantii 3937.</title>
        <authorList>
            <person name="Glasner J.D."/>
            <person name="Yang C.H."/>
            <person name="Reverchon S."/>
            <person name="Hugouvieux-Cotte-Pattat N."/>
            <person name="Condemine G."/>
            <person name="Bohin J.P."/>
            <person name="Van Gijsegem F."/>
            <person name="Yang S."/>
            <person name="Franza T."/>
            <person name="Expert D."/>
            <person name="Plunkett G. III"/>
            <person name="San Francisco M.J."/>
            <person name="Charkowski A.O."/>
            <person name="Py B."/>
            <person name="Bell K."/>
            <person name="Rauscher L."/>
            <person name="Rodriguez-Palenzuela P."/>
            <person name="Toussaint A."/>
            <person name="Holeva M.C."/>
            <person name="He S.Y."/>
            <person name="Douet V."/>
            <person name="Boccara M."/>
            <person name="Blanco C."/>
            <person name="Toth I."/>
            <person name="Anderson B.D."/>
            <person name="Biehl B.S."/>
            <person name="Mau B."/>
            <person name="Flynn S.M."/>
            <person name="Barras F."/>
            <person name="Lindeberg M."/>
            <person name="Birch P.R."/>
            <person name="Tsuyumu S."/>
            <person name="Shi X."/>
            <person name="Hibbing M."/>
            <person name="Yap M.N."/>
            <person name="Carpentier M."/>
            <person name="Dassa E."/>
            <person name="Umehara M."/>
            <person name="Kim J.F."/>
            <person name="Rusch M."/>
            <person name="Soni P."/>
            <person name="Mayhew G.F."/>
            <person name="Fouts D.E."/>
            <person name="Gill S.R."/>
            <person name="Blattner F.R."/>
            <person name="Keen N.T."/>
            <person name="Perna N.T."/>
        </authorList>
    </citation>
    <scope>NUCLEOTIDE SEQUENCE [LARGE SCALE GENOMIC DNA]</scope>
    <source>
        <strain evidence="4 5">3937</strain>
    </source>
</reference>
<accession>E0SIJ0</accession>
<dbReference type="eggNOG" id="COG1673">
    <property type="taxonomic scope" value="Bacteria"/>
</dbReference>
<feature type="region of interest" description="Disordered" evidence="2">
    <location>
        <begin position="16"/>
        <end position="44"/>
    </location>
</feature>
<evidence type="ECO:0000256" key="1">
    <source>
        <dbReference type="HAMAP-Rule" id="MF_00771"/>
    </source>
</evidence>
<dbReference type="InterPro" id="IPR002740">
    <property type="entry name" value="EVE_domain"/>
</dbReference>
<sequence length="239" mass="26742">MSCFRWRIKTSTPLSAKGVTAPFNSDHTRNGASRNHGRKDPMATTADTICQLPRVPFRVPNREGNAMPSPTPFTLSPHDQPQPRRYWVGVVSAEHVRHALDRGYIQVCHGKLSALKRARPGDGFAYYSPNQTFKGKERHQRFTAIGIINCGEPYRFDMGDGFVPHRRDINWAGSVEAPIRPLLDQLEFTAGRTNWGYALRVGLFSISEHDFRLIAAAMHADLSRLFSSTAPAATLLNQT</sequence>
<dbReference type="HAMAP" id="MF_00771">
    <property type="entry name" value="UPF0310"/>
    <property type="match status" value="1"/>
</dbReference>
<dbReference type="KEGG" id="ddd:Dda3937_03023"/>
<dbReference type="InterPro" id="IPR022996">
    <property type="entry name" value="UPF0310"/>
</dbReference>
<evidence type="ECO:0000313" key="5">
    <source>
        <dbReference type="Proteomes" id="UP000006859"/>
    </source>
</evidence>
<evidence type="ECO:0000256" key="2">
    <source>
        <dbReference type="SAM" id="MobiDB-lite"/>
    </source>
</evidence>
<dbReference type="Pfam" id="PF01878">
    <property type="entry name" value="EVE"/>
    <property type="match status" value="1"/>
</dbReference>
<comment type="similarity">
    <text evidence="1">Belongs to the UPF0310 family.</text>
</comment>
<gene>
    <name evidence="4" type="ordered locus">Dda3937_03023</name>
</gene>
<organism evidence="4 5">
    <name type="scientific">Dickeya dadantii (strain 3937)</name>
    <name type="common">Erwinia chrysanthemi (strain 3937)</name>
    <dbReference type="NCBI Taxonomy" id="198628"/>
    <lineage>
        <taxon>Bacteria</taxon>
        <taxon>Pseudomonadati</taxon>
        <taxon>Pseudomonadota</taxon>
        <taxon>Gammaproteobacteria</taxon>
        <taxon>Enterobacterales</taxon>
        <taxon>Pectobacteriaceae</taxon>
        <taxon>Dickeya</taxon>
    </lineage>
</organism>
<dbReference type="STRING" id="198628.Dda3937_03023"/>
<dbReference type="InterPro" id="IPR015947">
    <property type="entry name" value="PUA-like_sf"/>
</dbReference>
<feature type="compositionally biased region" description="Polar residues" evidence="2">
    <location>
        <begin position="22"/>
        <end position="33"/>
    </location>
</feature>
<protein>
    <recommendedName>
        <fullName evidence="1">UPF0310 protein Dda3937_03023</fullName>
    </recommendedName>
</protein>
<dbReference type="SUPFAM" id="SSF88697">
    <property type="entry name" value="PUA domain-like"/>
    <property type="match status" value="1"/>
</dbReference>
<dbReference type="NCBIfam" id="NF002616">
    <property type="entry name" value="PRK02268.1-2"/>
    <property type="match status" value="1"/>
</dbReference>
<evidence type="ECO:0000313" key="4">
    <source>
        <dbReference type="EMBL" id="ADM97871.1"/>
    </source>
</evidence>
<dbReference type="Gene3D" id="3.10.590.10">
    <property type="entry name" value="ph1033 like domains"/>
    <property type="match status" value="1"/>
</dbReference>
<name>E0SIJ0_DICD3</name>
<dbReference type="Proteomes" id="UP000006859">
    <property type="component" value="Chromosome"/>
</dbReference>
<feature type="domain" description="EVE" evidence="3">
    <location>
        <begin position="85"/>
        <end position="216"/>
    </location>
</feature>
<proteinExistence type="inferred from homology"/>
<evidence type="ECO:0000259" key="3">
    <source>
        <dbReference type="Pfam" id="PF01878"/>
    </source>
</evidence>